<evidence type="ECO:0000313" key="2">
    <source>
        <dbReference type="EMBL" id="KEF54215.1"/>
    </source>
</evidence>
<dbReference type="VEuPathDB" id="FungiDB:A1O9_10011"/>
<protein>
    <submittedName>
        <fullName evidence="2">Uncharacterized protein</fullName>
    </submittedName>
</protein>
<dbReference type="RefSeq" id="XP_013256805.1">
    <property type="nucleotide sequence ID" value="XM_013401351.1"/>
</dbReference>
<dbReference type="Proteomes" id="UP000027920">
    <property type="component" value="Unassembled WGS sequence"/>
</dbReference>
<dbReference type="OrthoDB" id="2832284at2759"/>
<dbReference type="SUPFAM" id="SSF51556">
    <property type="entry name" value="Metallo-dependent hydrolases"/>
    <property type="match status" value="1"/>
</dbReference>
<reference evidence="2 3" key="1">
    <citation type="submission" date="2013-03" db="EMBL/GenBank/DDBJ databases">
        <title>The Genome Sequence of Exophiala aquamarina CBS 119918.</title>
        <authorList>
            <consortium name="The Broad Institute Genomics Platform"/>
            <person name="Cuomo C."/>
            <person name="de Hoog S."/>
            <person name="Gorbushina A."/>
            <person name="Walker B."/>
            <person name="Young S.K."/>
            <person name="Zeng Q."/>
            <person name="Gargeya S."/>
            <person name="Fitzgerald M."/>
            <person name="Haas B."/>
            <person name="Abouelleil A."/>
            <person name="Allen A.W."/>
            <person name="Alvarado L."/>
            <person name="Arachchi H.M."/>
            <person name="Berlin A.M."/>
            <person name="Chapman S.B."/>
            <person name="Gainer-Dewar J."/>
            <person name="Goldberg J."/>
            <person name="Griggs A."/>
            <person name="Gujja S."/>
            <person name="Hansen M."/>
            <person name="Howarth C."/>
            <person name="Imamovic A."/>
            <person name="Ireland A."/>
            <person name="Larimer J."/>
            <person name="McCowan C."/>
            <person name="Murphy C."/>
            <person name="Pearson M."/>
            <person name="Poon T.W."/>
            <person name="Priest M."/>
            <person name="Roberts A."/>
            <person name="Saif S."/>
            <person name="Shea T."/>
            <person name="Sisk P."/>
            <person name="Sykes S."/>
            <person name="Wortman J."/>
            <person name="Nusbaum C."/>
            <person name="Birren B."/>
        </authorList>
    </citation>
    <scope>NUCLEOTIDE SEQUENCE [LARGE SCALE GENOMIC DNA]</scope>
    <source>
        <strain evidence="2 3">CBS 119918</strain>
    </source>
</reference>
<dbReference type="GeneID" id="25284918"/>
<comment type="caution">
    <text evidence="2">The sequence shown here is derived from an EMBL/GenBank/DDBJ whole genome shotgun (WGS) entry which is preliminary data.</text>
</comment>
<dbReference type="Gene3D" id="3.20.20.140">
    <property type="entry name" value="Metal-dependent hydrolases"/>
    <property type="match status" value="1"/>
</dbReference>
<sequence length="130" mass="14757">RYGFFASLLSLLHTELALKEIAHALDELHADGVIFFTRYGEDNHYLGDFIPIWRELTRRKAVVFIRPIHAVDINLVNATLSQPMFEYAHETGRTAMELILSGRVDQVKDTKIILSTQVARCPIFSTVLSA</sequence>
<proteinExistence type="predicted"/>
<evidence type="ECO:0000256" key="1">
    <source>
        <dbReference type="SAM" id="SignalP"/>
    </source>
</evidence>
<dbReference type="AlphaFoldDB" id="A0A072PF77"/>
<feature type="signal peptide" evidence="1">
    <location>
        <begin position="1"/>
        <end position="24"/>
    </location>
</feature>
<dbReference type="HOGENOM" id="CLU_1943105_0_0_1"/>
<name>A0A072PF77_9EURO</name>
<organism evidence="2 3">
    <name type="scientific">Exophiala aquamarina CBS 119918</name>
    <dbReference type="NCBI Taxonomy" id="1182545"/>
    <lineage>
        <taxon>Eukaryota</taxon>
        <taxon>Fungi</taxon>
        <taxon>Dikarya</taxon>
        <taxon>Ascomycota</taxon>
        <taxon>Pezizomycotina</taxon>
        <taxon>Eurotiomycetes</taxon>
        <taxon>Chaetothyriomycetidae</taxon>
        <taxon>Chaetothyriales</taxon>
        <taxon>Herpotrichiellaceae</taxon>
        <taxon>Exophiala</taxon>
    </lineage>
</organism>
<dbReference type="InterPro" id="IPR032466">
    <property type="entry name" value="Metal_Hydrolase"/>
</dbReference>
<dbReference type="EMBL" id="AMGV01000011">
    <property type="protein sequence ID" value="KEF54215.1"/>
    <property type="molecule type" value="Genomic_DNA"/>
</dbReference>
<gene>
    <name evidence="2" type="ORF">A1O9_10011</name>
</gene>
<evidence type="ECO:0000313" key="3">
    <source>
        <dbReference type="Proteomes" id="UP000027920"/>
    </source>
</evidence>
<accession>A0A072PF77</accession>
<keyword evidence="1" id="KW-0732">Signal</keyword>
<dbReference type="STRING" id="1182545.A0A072PF77"/>
<feature type="non-terminal residue" evidence="2">
    <location>
        <position position="1"/>
    </location>
</feature>
<keyword evidence="3" id="KW-1185">Reference proteome</keyword>
<feature type="chain" id="PRO_5001683417" evidence="1">
    <location>
        <begin position="25"/>
        <end position="130"/>
    </location>
</feature>